<keyword evidence="2 7" id="KW-0812">Transmembrane</keyword>
<dbReference type="AlphaFoldDB" id="A0A4R6RHX7"/>
<dbReference type="PANTHER" id="PTHR21624">
    <property type="entry name" value="STEROL DESATURASE-RELATED PROTEIN"/>
    <property type="match status" value="1"/>
</dbReference>
<evidence type="ECO:0000256" key="7">
    <source>
        <dbReference type="SAM" id="Phobius"/>
    </source>
</evidence>
<keyword evidence="4" id="KW-0560">Oxidoreductase</keyword>
<dbReference type="InterPro" id="IPR051689">
    <property type="entry name" value="Sterol_desaturase/TMEM195"/>
</dbReference>
<feature type="transmembrane region" description="Helical" evidence="7">
    <location>
        <begin position="6"/>
        <end position="28"/>
    </location>
</feature>
<gene>
    <name evidence="9" type="ORF">EV672_102420</name>
</gene>
<evidence type="ECO:0000256" key="6">
    <source>
        <dbReference type="ARBA" id="ARBA00023136"/>
    </source>
</evidence>
<evidence type="ECO:0000256" key="2">
    <source>
        <dbReference type="ARBA" id="ARBA00022692"/>
    </source>
</evidence>
<dbReference type="GO" id="GO:0016020">
    <property type="term" value="C:membrane"/>
    <property type="evidence" value="ECO:0007669"/>
    <property type="project" value="GOC"/>
</dbReference>
<comment type="subcellular location">
    <subcellularLocation>
        <location evidence="1">Endomembrane system</location>
        <topology evidence="1">Multi-pass membrane protein</topology>
    </subcellularLocation>
</comment>
<proteinExistence type="predicted"/>
<sequence>MTPLDQFLLFGMTPAIVLAALVEGWWLSRRQTYDWLATGVSVLDLVVRLLVNIFVPFALSSPVTAWAREHRLMDLSLDGWQAFLLLFVGLEFCYYWFHRASHRVRWFWLNHAIHHSSNELNLAAAVRIGIFGKVTGTFVFFGPLVWLGFDAKLVGLALTLNLLYQFWIHATWLPQLGWLEGILNTPSAHRVHHASNPQYLDANYGGVLLVFDRLFGTYVPERADVTPRYGLVKPILSHNPLRVWFTGWGELLRDLASARRLRDVLGHLFMPPGWQPGMGLWQPVPVRDALAKPPNGDLVDLAEPGQRLPAP</sequence>
<keyword evidence="3 7" id="KW-1133">Transmembrane helix</keyword>
<evidence type="ECO:0000256" key="4">
    <source>
        <dbReference type="ARBA" id="ARBA00023002"/>
    </source>
</evidence>
<accession>A0A4R6RHX7</accession>
<dbReference type="GO" id="GO:0005506">
    <property type="term" value="F:iron ion binding"/>
    <property type="evidence" value="ECO:0007669"/>
    <property type="project" value="InterPro"/>
</dbReference>
<dbReference type="Pfam" id="PF04116">
    <property type="entry name" value="FA_hydroxylase"/>
    <property type="match status" value="1"/>
</dbReference>
<dbReference type="OrthoDB" id="9770329at2"/>
<dbReference type="GO" id="GO:0006643">
    <property type="term" value="P:membrane lipid metabolic process"/>
    <property type="evidence" value="ECO:0007669"/>
    <property type="project" value="TreeGrafter"/>
</dbReference>
<dbReference type="RefSeq" id="WP_133607188.1">
    <property type="nucleotide sequence ID" value="NZ_SNXW01000002.1"/>
</dbReference>
<name>A0A4R6RHX7_9BURK</name>
<protein>
    <submittedName>
        <fullName evidence="9">Sterol desaturase/sphingolipid hydroxylase (Fatty acid hydroxylase superfamily)</fullName>
    </submittedName>
</protein>
<dbReference type="GO" id="GO:0050479">
    <property type="term" value="F:glyceryl-ether monooxygenase activity"/>
    <property type="evidence" value="ECO:0007669"/>
    <property type="project" value="TreeGrafter"/>
</dbReference>
<feature type="transmembrane region" description="Helical" evidence="7">
    <location>
        <begin position="79"/>
        <end position="97"/>
    </location>
</feature>
<evidence type="ECO:0000256" key="3">
    <source>
        <dbReference type="ARBA" id="ARBA00022989"/>
    </source>
</evidence>
<organism evidence="9 10">
    <name type="scientific">Aquabacterium commune</name>
    <dbReference type="NCBI Taxonomy" id="70586"/>
    <lineage>
        <taxon>Bacteria</taxon>
        <taxon>Pseudomonadati</taxon>
        <taxon>Pseudomonadota</taxon>
        <taxon>Betaproteobacteria</taxon>
        <taxon>Burkholderiales</taxon>
        <taxon>Aquabacterium</taxon>
    </lineage>
</organism>
<keyword evidence="10" id="KW-1185">Reference proteome</keyword>
<evidence type="ECO:0000259" key="8">
    <source>
        <dbReference type="Pfam" id="PF04116"/>
    </source>
</evidence>
<evidence type="ECO:0000256" key="5">
    <source>
        <dbReference type="ARBA" id="ARBA00023098"/>
    </source>
</evidence>
<keyword evidence="6 7" id="KW-0472">Membrane</keyword>
<dbReference type="InterPro" id="IPR006694">
    <property type="entry name" value="Fatty_acid_hydroxylase"/>
</dbReference>
<dbReference type="PANTHER" id="PTHR21624:SF1">
    <property type="entry name" value="ALKYLGLYCEROL MONOOXYGENASE"/>
    <property type="match status" value="1"/>
</dbReference>
<dbReference type="GO" id="GO:0012505">
    <property type="term" value="C:endomembrane system"/>
    <property type="evidence" value="ECO:0007669"/>
    <property type="project" value="UniProtKB-SubCell"/>
</dbReference>
<dbReference type="GO" id="GO:0008610">
    <property type="term" value="P:lipid biosynthetic process"/>
    <property type="evidence" value="ECO:0007669"/>
    <property type="project" value="InterPro"/>
</dbReference>
<feature type="domain" description="Fatty acid hydroxylase" evidence="8">
    <location>
        <begin position="83"/>
        <end position="217"/>
    </location>
</feature>
<dbReference type="EMBL" id="SNXW01000002">
    <property type="protein sequence ID" value="TDP86069.1"/>
    <property type="molecule type" value="Genomic_DNA"/>
</dbReference>
<evidence type="ECO:0000313" key="9">
    <source>
        <dbReference type="EMBL" id="TDP86069.1"/>
    </source>
</evidence>
<evidence type="ECO:0000256" key="1">
    <source>
        <dbReference type="ARBA" id="ARBA00004127"/>
    </source>
</evidence>
<feature type="transmembrane region" description="Helical" evidence="7">
    <location>
        <begin position="35"/>
        <end position="59"/>
    </location>
</feature>
<reference evidence="9 10" key="1">
    <citation type="submission" date="2019-03" db="EMBL/GenBank/DDBJ databases">
        <title>Genomic Encyclopedia of Type Strains, Phase IV (KMG-IV): sequencing the most valuable type-strain genomes for metagenomic binning, comparative biology and taxonomic classification.</title>
        <authorList>
            <person name="Goeker M."/>
        </authorList>
    </citation>
    <scope>NUCLEOTIDE SEQUENCE [LARGE SCALE GENOMIC DNA]</scope>
    <source>
        <strain evidence="9 10">DSM 11901</strain>
    </source>
</reference>
<evidence type="ECO:0000313" key="10">
    <source>
        <dbReference type="Proteomes" id="UP000294593"/>
    </source>
</evidence>
<comment type="caution">
    <text evidence="9">The sequence shown here is derived from an EMBL/GenBank/DDBJ whole genome shotgun (WGS) entry which is preliminary data.</text>
</comment>
<dbReference type="Proteomes" id="UP000294593">
    <property type="component" value="Unassembled WGS sequence"/>
</dbReference>
<keyword evidence="5" id="KW-0443">Lipid metabolism</keyword>